<gene>
    <name evidence="3" type="ORF">CSA09_02690</name>
</gene>
<reference evidence="3 4" key="1">
    <citation type="submission" date="2017-10" db="EMBL/GenBank/DDBJ databases">
        <title>Novel microbial diversity and functional potential in the marine mammal oral microbiome.</title>
        <authorList>
            <person name="Dudek N.K."/>
            <person name="Sun C.L."/>
            <person name="Burstein D."/>
            <person name="Kantor R.S."/>
            <person name="Aliaga Goltsman D.S."/>
            <person name="Bik E.M."/>
            <person name="Thomas B.C."/>
            <person name="Banfield J.F."/>
            <person name="Relman D.A."/>
        </authorList>
    </citation>
    <scope>NUCLEOTIDE SEQUENCE [LARGE SCALE GENOMIC DNA]</scope>
    <source>
        <strain evidence="3">DOLJORAL78_50_517</strain>
    </source>
</reference>
<evidence type="ECO:0000256" key="2">
    <source>
        <dbReference type="SAM" id="Phobius"/>
    </source>
</evidence>
<evidence type="ECO:0000313" key="3">
    <source>
        <dbReference type="EMBL" id="PIE83207.1"/>
    </source>
</evidence>
<evidence type="ECO:0000313" key="4">
    <source>
        <dbReference type="Proteomes" id="UP000229278"/>
    </source>
</evidence>
<accession>A0A2G6PF69</accession>
<name>A0A2G6PF69_9GAMM</name>
<proteinExistence type="predicted"/>
<feature type="coiled-coil region" evidence="1">
    <location>
        <begin position="83"/>
        <end position="130"/>
    </location>
</feature>
<dbReference type="EMBL" id="PDTV01000006">
    <property type="protein sequence ID" value="PIE83207.1"/>
    <property type="molecule type" value="Genomic_DNA"/>
</dbReference>
<comment type="caution">
    <text evidence="3">The sequence shown here is derived from an EMBL/GenBank/DDBJ whole genome shotgun (WGS) entry which is preliminary data.</text>
</comment>
<dbReference type="AlphaFoldDB" id="A0A2G6PF69"/>
<sequence>MSTWQISGVIVLIAIIGIVATMIWLMVNHSRGRKKQLKERLIATRQAAARQRVADKRAAAHKMSQERLAAKRAAVERQAAKRAEIAKAAAERVAAERAAVEREIAEWAIAEQAENERVRAQRQVEKQREAEEVDIRMRAVEEAIAEWVEVGQYGSSTEQPVKLNVLPEKTRSHAEAIQQQVQLTAKEVAKERDELEFIKNRIEADVDFLPVEFKHTINEWKVGKVFRRSTFDDLKLKFRYKAYSVEDGYELLQMYRGWVAEQREKLAGFAQSLGGGTVDKSQTIQAIIERAEQNEREKQLEMDVDVIYALRNIRDILERLINMEILLKALDEVCRKRSEQIIAPPWQEKGTL</sequence>
<keyword evidence="1" id="KW-0175">Coiled coil</keyword>
<dbReference type="Proteomes" id="UP000229278">
    <property type="component" value="Unassembled WGS sequence"/>
</dbReference>
<keyword evidence="2" id="KW-0472">Membrane</keyword>
<protein>
    <submittedName>
        <fullName evidence="3">Uncharacterized protein</fullName>
    </submittedName>
</protein>
<feature type="transmembrane region" description="Helical" evidence="2">
    <location>
        <begin position="6"/>
        <end position="27"/>
    </location>
</feature>
<keyword evidence="2" id="KW-0812">Transmembrane</keyword>
<evidence type="ECO:0000256" key="1">
    <source>
        <dbReference type="SAM" id="Coils"/>
    </source>
</evidence>
<keyword evidence="2" id="KW-1133">Transmembrane helix</keyword>
<organism evidence="3 4">
    <name type="scientific">Candidatus Contendibacter odensensis</name>
    <dbReference type="NCBI Taxonomy" id="1400860"/>
    <lineage>
        <taxon>Bacteria</taxon>
        <taxon>Pseudomonadati</taxon>
        <taxon>Pseudomonadota</taxon>
        <taxon>Gammaproteobacteria</taxon>
        <taxon>Candidatus Competibacteraceae</taxon>
        <taxon>Candidatus Contendibacter</taxon>
    </lineage>
</organism>
<feature type="coiled-coil region" evidence="1">
    <location>
        <begin position="174"/>
        <end position="201"/>
    </location>
</feature>